<evidence type="ECO:0000313" key="2">
    <source>
        <dbReference type="EMBL" id="MCV7022095.1"/>
    </source>
</evidence>
<evidence type="ECO:0000313" key="1">
    <source>
        <dbReference type="EMBL" id="GAT09374.1"/>
    </source>
</evidence>
<name>A0AAW5SEJ4_MYCNV</name>
<dbReference type="Proteomes" id="UP001207528">
    <property type="component" value="Unassembled WGS sequence"/>
</dbReference>
<comment type="caution">
    <text evidence="2">The sequence shown here is derived from an EMBL/GenBank/DDBJ whole genome shotgun (WGS) entry which is preliminary data.</text>
</comment>
<evidence type="ECO:0000313" key="3">
    <source>
        <dbReference type="Proteomes" id="UP000069773"/>
    </source>
</evidence>
<protein>
    <recommendedName>
        <fullName evidence="5">Peptidase M41 domain-containing protein</fullName>
    </recommendedName>
</protein>
<sequence>MPLTLADLTDKQRRHLETCIHEAGHAVAAVTLGGVIRSTVVASGRVLGVQGLTTVAEMPEGRNPEVAYSGPWAQARWLAGRRPTMREVHAVLASTGHRDDRVLCAAGGTHTGHDAVPLLTYCWPAVVRVAQQLYNTGEATHPDVLAALSVDDGGGLGSFQLANIRARLRSVPPIERRSKQAA</sequence>
<evidence type="ECO:0000313" key="4">
    <source>
        <dbReference type="Proteomes" id="UP001207528"/>
    </source>
</evidence>
<dbReference type="Proteomes" id="UP000069773">
    <property type="component" value="Unassembled WGS sequence"/>
</dbReference>
<keyword evidence="3" id="KW-1185">Reference proteome</keyword>
<dbReference type="AlphaFoldDB" id="A0AAW5SEJ4"/>
<reference evidence="2" key="3">
    <citation type="journal article" date="2022" name="BMC Genomics">
        <title>Comparative genome analysis of mycobacteria focusing on tRNA and non-coding RNA.</title>
        <authorList>
            <person name="Behra P.R.K."/>
            <person name="Pettersson B.M.F."/>
            <person name="Ramesh M."/>
            <person name="Das S."/>
            <person name="Dasgupta S."/>
            <person name="Kirsebom L.A."/>
        </authorList>
    </citation>
    <scope>NUCLEOTIDE SEQUENCE</scope>
    <source>
        <strain evidence="2">DSM 44203</strain>
    </source>
</reference>
<organism evidence="2 4">
    <name type="scientific">Mycolicibacterium novocastrense</name>
    <name type="common">Mycobacterium novocastrense</name>
    <dbReference type="NCBI Taxonomy" id="59813"/>
    <lineage>
        <taxon>Bacteria</taxon>
        <taxon>Bacillati</taxon>
        <taxon>Actinomycetota</taxon>
        <taxon>Actinomycetes</taxon>
        <taxon>Mycobacteriales</taxon>
        <taxon>Mycobacteriaceae</taxon>
        <taxon>Mycolicibacterium</taxon>
    </lineage>
</organism>
<gene>
    <name evidence="2" type="ORF">H7I77_01850</name>
    <name evidence="1" type="ORF">RMCN_2507</name>
</gene>
<proteinExistence type="predicted"/>
<reference evidence="1 3" key="1">
    <citation type="journal article" date="2016" name="Genome Announc.">
        <title>Draft Genome Sequences of Five Rapidly Growing Mycobacterium Species, M. thermoresistibile, M. fortuitum subsp. acetamidolyticum, M. canariasense, M. brisbanense, and M. novocastrense.</title>
        <authorList>
            <person name="Katahira K."/>
            <person name="Ogura Y."/>
            <person name="Gotoh Y."/>
            <person name="Hayashi T."/>
        </authorList>
    </citation>
    <scope>NUCLEOTIDE SEQUENCE [LARGE SCALE GENOMIC DNA]</scope>
    <source>
        <strain evidence="1 3">JCM18114</strain>
    </source>
</reference>
<reference evidence="2" key="2">
    <citation type="submission" date="2020-07" db="EMBL/GenBank/DDBJ databases">
        <authorList>
            <person name="Pettersson B.M.F."/>
            <person name="Behra P.R.K."/>
            <person name="Ramesh M."/>
            <person name="Das S."/>
            <person name="Dasgupta S."/>
            <person name="Kirsebom L.A."/>
        </authorList>
    </citation>
    <scope>NUCLEOTIDE SEQUENCE</scope>
    <source>
        <strain evidence="2">DSM 44203</strain>
    </source>
</reference>
<dbReference type="EMBL" id="JACKTI010000016">
    <property type="protein sequence ID" value="MCV7022095.1"/>
    <property type="molecule type" value="Genomic_DNA"/>
</dbReference>
<dbReference type="EMBL" id="BCTA01000029">
    <property type="protein sequence ID" value="GAT09374.1"/>
    <property type="molecule type" value="Genomic_DNA"/>
</dbReference>
<accession>A0AAW5SEJ4</accession>
<dbReference type="RefSeq" id="WP_067389584.1">
    <property type="nucleotide sequence ID" value="NZ_BCTA01000029.1"/>
</dbReference>
<evidence type="ECO:0008006" key="5">
    <source>
        <dbReference type="Google" id="ProtNLM"/>
    </source>
</evidence>